<evidence type="ECO:0000313" key="2">
    <source>
        <dbReference type="Proteomes" id="UP000225947"/>
    </source>
</evidence>
<protein>
    <submittedName>
        <fullName evidence="1">RIIB protector from prophage-induced early lysis</fullName>
    </submittedName>
</protein>
<evidence type="ECO:0000313" key="1">
    <source>
        <dbReference type="EMBL" id="AND75235.1"/>
    </source>
</evidence>
<dbReference type="OrthoDB" id="11002at10239"/>
<gene>
    <name evidence="1" type="ORF">ME3_74</name>
</gene>
<name>A0A172Q068_9CAUD</name>
<keyword evidence="2" id="KW-1185">Reference proteome</keyword>
<proteinExistence type="predicted"/>
<sequence length="273" mass="30695">MMTTDYENTDTQDVEIILSSQYVLFTNASLNIMFHKDHVNFDKAVRIALEHLDTEELSAAKIAELQDLHSITKALVNWSNGRLVIAGNRVKFDEDYIPIALEGHLLNCFKKGNQIALEAWSKFIERLRDVSHTDTYERLYEFLKFNDLSITADGNVLAWKVVRPDFKDKHSGTFDNSPGKVCSMPRVKVTHDPNKTCASGLHACAFSYLNSFASYGDQVVLVEIDVRNIVSVPVDYNGSKIRCSEYTVTHHVGTWGKGIDGSTNTSELLDSIL</sequence>
<dbReference type="EMBL" id="KU935715">
    <property type="protein sequence ID" value="AND75235.1"/>
    <property type="molecule type" value="Genomic_DNA"/>
</dbReference>
<dbReference type="Proteomes" id="UP000225947">
    <property type="component" value="Segment"/>
</dbReference>
<accession>A0A172Q068</accession>
<organism evidence="1 2">
    <name type="scientific">Acinetobacter phage vB_AbaM_ME3</name>
    <dbReference type="NCBI Taxonomy" id="1837876"/>
    <lineage>
        <taxon>Viruses</taxon>
        <taxon>Duplodnaviria</taxon>
        <taxon>Heunggongvirae</taxon>
        <taxon>Uroviricota</taxon>
        <taxon>Caudoviricetes</taxon>
        <taxon>Metrivirus</taxon>
        <taxon>Metrivirus ME3</taxon>
    </lineage>
</organism>
<reference evidence="2" key="1">
    <citation type="submission" date="2016-03" db="EMBL/GenBank/DDBJ databases">
        <title>Characterization of Acinetobacter baumannii phage vB_AbaM_ME3.</title>
        <authorList>
            <person name="Buttimer C.T.H."/>
            <person name="Elbreki M."/>
            <person name="Coffey A."/>
        </authorList>
    </citation>
    <scope>NUCLEOTIDE SEQUENCE [LARGE SCALE GENOMIC DNA]</scope>
</reference>